<feature type="compositionally biased region" description="Basic and acidic residues" evidence="1">
    <location>
        <begin position="58"/>
        <end position="92"/>
    </location>
</feature>
<gene>
    <name evidence="2" type="ORF">CgunFtcFv8_000318</name>
</gene>
<sequence length="104" mass="11465">MEDGVEELVNDRSCEMEYFSMMTGGNAGSSVLAAIASSGLGAQRWRIVVETRKIHDMAGGCEQRDGTDRYPTDEGRRQRESTVDAWDRDRQVGDVADSNSHPAL</sequence>
<comment type="caution">
    <text evidence="2">The sequence shown here is derived from an EMBL/GenBank/DDBJ whole genome shotgun (WGS) entry which is preliminary data.</text>
</comment>
<evidence type="ECO:0000256" key="1">
    <source>
        <dbReference type="SAM" id="MobiDB-lite"/>
    </source>
</evidence>
<reference evidence="2 3" key="1">
    <citation type="journal article" date="2023" name="Mol. Biol. Evol.">
        <title>Genomics of Secondarily Temperate Adaptation in the Only Non-Antarctic Icefish.</title>
        <authorList>
            <person name="Rivera-Colon A.G."/>
            <person name="Rayamajhi N."/>
            <person name="Minhas B.F."/>
            <person name="Madrigal G."/>
            <person name="Bilyk K.T."/>
            <person name="Yoon V."/>
            <person name="Hune M."/>
            <person name="Gregory S."/>
            <person name="Cheng C.H.C."/>
            <person name="Catchen J.M."/>
        </authorList>
    </citation>
    <scope>NUCLEOTIDE SEQUENCE [LARGE SCALE GENOMIC DNA]</scope>
    <source>
        <tissue evidence="2">White muscle</tissue>
    </source>
</reference>
<evidence type="ECO:0000313" key="2">
    <source>
        <dbReference type="EMBL" id="KAK5923338.1"/>
    </source>
</evidence>
<evidence type="ECO:0000313" key="3">
    <source>
        <dbReference type="Proteomes" id="UP001331515"/>
    </source>
</evidence>
<feature type="region of interest" description="Disordered" evidence="1">
    <location>
        <begin position="58"/>
        <end position="104"/>
    </location>
</feature>
<accession>A0AAN8DSA3</accession>
<organism evidence="2 3">
    <name type="scientific">Champsocephalus gunnari</name>
    <name type="common">Mackerel icefish</name>
    <dbReference type="NCBI Taxonomy" id="52237"/>
    <lineage>
        <taxon>Eukaryota</taxon>
        <taxon>Metazoa</taxon>
        <taxon>Chordata</taxon>
        <taxon>Craniata</taxon>
        <taxon>Vertebrata</taxon>
        <taxon>Euteleostomi</taxon>
        <taxon>Actinopterygii</taxon>
        <taxon>Neopterygii</taxon>
        <taxon>Teleostei</taxon>
        <taxon>Neoteleostei</taxon>
        <taxon>Acanthomorphata</taxon>
        <taxon>Eupercaria</taxon>
        <taxon>Perciformes</taxon>
        <taxon>Notothenioidei</taxon>
        <taxon>Channichthyidae</taxon>
        <taxon>Champsocephalus</taxon>
    </lineage>
</organism>
<protein>
    <submittedName>
        <fullName evidence="2">Uncharacterized protein</fullName>
    </submittedName>
</protein>
<proteinExistence type="predicted"/>
<dbReference type="AlphaFoldDB" id="A0AAN8DSA3"/>
<dbReference type="EMBL" id="JAURVH010001521">
    <property type="protein sequence ID" value="KAK5923338.1"/>
    <property type="molecule type" value="Genomic_DNA"/>
</dbReference>
<name>A0AAN8DSA3_CHAGU</name>
<dbReference type="Proteomes" id="UP001331515">
    <property type="component" value="Unassembled WGS sequence"/>
</dbReference>
<keyword evidence="3" id="KW-1185">Reference proteome</keyword>